<evidence type="ECO:0000313" key="4">
    <source>
        <dbReference type="EMBL" id="PXF47501.1"/>
    </source>
</evidence>
<dbReference type="PROSITE" id="PS50217">
    <property type="entry name" value="BZIP"/>
    <property type="match status" value="1"/>
</dbReference>
<evidence type="ECO:0000256" key="2">
    <source>
        <dbReference type="SAM" id="MobiDB-lite"/>
    </source>
</evidence>
<name>A0A2V3IZD3_9FLOR</name>
<dbReference type="AlphaFoldDB" id="A0A2V3IZD3"/>
<dbReference type="SMART" id="SM00338">
    <property type="entry name" value="BRLZ"/>
    <property type="match status" value="1"/>
</dbReference>
<organism evidence="4 5">
    <name type="scientific">Gracilariopsis chorda</name>
    <dbReference type="NCBI Taxonomy" id="448386"/>
    <lineage>
        <taxon>Eukaryota</taxon>
        <taxon>Rhodophyta</taxon>
        <taxon>Florideophyceae</taxon>
        <taxon>Rhodymeniophycidae</taxon>
        <taxon>Gracilariales</taxon>
        <taxon>Gracilariaceae</taxon>
        <taxon>Gracilariopsis</taxon>
    </lineage>
</organism>
<protein>
    <recommendedName>
        <fullName evidence="3">BZIP domain-containing protein</fullName>
    </recommendedName>
</protein>
<proteinExistence type="predicted"/>
<dbReference type="GO" id="GO:0003700">
    <property type="term" value="F:DNA-binding transcription factor activity"/>
    <property type="evidence" value="ECO:0007669"/>
    <property type="project" value="InterPro"/>
</dbReference>
<dbReference type="Proteomes" id="UP000247409">
    <property type="component" value="Unassembled WGS sequence"/>
</dbReference>
<accession>A0A2V3IZD3</accession>
<evidence type="ECO:0000259" key="3">
    <source>
        <dbReference type="PROSITE" id="PS50217"/>
    </source>
</evidence>
<keyword evidence="5" id="KW-1185">Reference proteome</keyword>
<keyword evidence="1" id="KW-0175">Coiled coil</keyword>
<dbReference type="InterPro" id="IPR004827">
    <property type="entry name" value="bZIP"/>
</dbReference>
<feature type="region of interest" description="Disordered" evidence="2">
    <location>
        <begin position="180"/>
        <end position="229"/>
    </location>
</feature>
<sequence>MACSLQQLNFATDMNACAWDAQVSSMTSFQAPIPLGTTDNIIAELDMYTSAISTPLPAADDMPSPVSDVSDSLFRTANPPAASSFVGTKRSAAAALAPGCQPYKKLHTAKHEQLFEPVTPTTRKVATVTGVAAVHMPAPLSPCSQSVCTEEDNEMRSLPPTPVAGAHGTTVDNGCGLPVLSKEATAKRRALRRAAMKRNRSRRDQDGSGVKSEPNTMKSDSEVSCEPVDKKAARAIRNREAAMRSRVEAKQKMQKLQDENNCLNVKVKSLSEENKALTEQLKSLLQHTYGVSVADGQDVKEVFNMLAPVGCRG</sequence>
<dbReference type="CDD" id="cd14686">
    <property type="entry name" value="bZIP"/>
    <property type="match status" value="1"/>
</dbReference>
<dbReference type="Pfam" id="PF00170">
    <property type="entry name" value="bZIP_1"/>
    <property type="match status" value="1"/>
</dbReference>
<dbReference type="InterPro" id="IPR046347">
    <property type="entry name" value="bZIP_sf"/>
</dbReference>
<dbReference type="EMBL" id="NBIV01000023">
    <property type="protein sequence ID" value="PXF47501.1"/>
    <property type="molecule type" value="Genomic_DNA"/>
</dbReference>
<evidence type="ECO:0000256" key="1">
    <source>
        <dbReference type="SAM" id="Coils"/>
    </source>
</evidence>
<feature type="coiled-coil region" evidence="1">
    <location>
        <begin position="239"/>
        <end position="287"/>
    </location>
</feature>
<feature type="domain" description="BZIP" evidence="3">
    <location>
        <begin position="228"/>
        <end position="284"/>
    </location>
</feature>
<dbReference type="Gene3D" id="1.20.5.170">
    <property type="match status" value="1"/>
</dbReference>
<dbReference type="SUPFAM" id="SSF57959">
    <property type="entry name" value="Leucine zipper domain"/>
    <property type="match status" value="1"/>
</dbReference>
<dbReference type="OrthoDB" id="674948at2759"/>
<evidence type="ECO:0000313" key="5">
    <source>
        <dbReference type="Proteomes" id="UP000247409"/>
    </source>
</evidence>
<reference evidence="4 5" key="1">
    <citation type="journal article" date="2018" name="Mol. Biol. Evol.">
        <title>Analysis of the draft genome of the red seaweed Gracilariopsis chorda provides insights into genome size evolution in Rhodophyta.</title>
        <authorList>
            <person name="Lee J."/>
            <person name="Yang E.C."/>
            <person name="Graf L."/>
            <person name="Yang J.H."/>
            <person name="Qiu H."/>
            <person name="Zel Zion U."/>
            <person name="Chan C.X."/>
            <person name="Stephens T.G."/>
            <person name="Weber A.P.M."/>
            <person name="Boo G.H."/>
            <person name="Boo S.M."/>
            <person name="Kim K.M."/>
            <person name="Shin Y."/>
            <person name="Jung M."/>
            <person name="Lee S.J."/>
            <person name="Yim H.S."/>
            <person name="Lee J.H."/>
            <person name="Bhattacharya D."/>
            <person name="Yoon H.S."/>
        </authorList>
    </citation>
    <scope>NUCLEOTIDE SEQUENCE [LARGE SCALE GENOMIC DNA]</scope>
    <source>
        <strain evidence="4 5">SKKU-2015</strain>
        <tissue evidence="4">Whole body</tissue>
    </source>
</reference>
<comment type="caution">
    <text evidence="4">The sequence shown here is derived from an EMBL/GenBank/DDBJ whole genome shotgun (WGS) entry which is preliminary data.</text>
</comment>
<gene>
    <name evidence="4" type="ORF">BWQ96_02645</name>
</gene>
<feature type="compositionally biased region" description="Basic residues" evidence="2">
    <location>
        <begin position="187"/>
        <end position="201"/>
    </location>
</feature>